<comment type="subcellular location">
    <subcellularLocation>
        <location evidence="1">Membrane</location>
    </subcellularLocation>
</comment>
<organism evidence="5 6">
    <name type="scientific">Plakobranchus ocellatus</name>
    <dbReference type="NCBI Taxonomy" id="259542"/>
    <lineage>
        <taxon>Eukaryota</taxon>
        <taxon>Metazoa</taxon>
        <taxon>Spiralia</taxon>
        <taxon>Lophotrochozoa</taxon>
        <taxon>Mollusca</taxon>
        <taxon>Gastropoda</taxon>
        <taxon>Heterobranchia</taxon>
        <taxon>Euthyneura</taxon>
        <taxon>Panpulmonata</taxon>
        <taxon>Sacoglossa</taxon>
        <taxon>Placobranchoidea</taxon>
        <taxon>Plakobranchidae</taxon>
        <taxon>Plakobranchus</taxon>
    </lineage>
</organism>
<accession>A0AAV3XUG8</accession>
<evidence type="ECO:0000256" key="3">
    <source>
        <dbReference type="SAM" id="MobiDB-lite"/>
    </source>
</evidence>
<feature type="region of interest" description="Disordered" evidence="3">
    <location>
        <begin position="173"/>
        <end position="227"/>
    </location>
</feature>
<evidence type="ECO:0000259" key="4">
    <source>
        <dbReference type="Pfam" id="PF23263"/>
    </source>
</evidence>
<keyword evidence="2" id="KW-0472">Membrane</keyword>
<dbReference type="InterPro" id="IPR056619">
    <property type="entry name" value="C8-3_MUC4"/>
</dbReference>
<gene>
    <name evidence="5" type="ORF">PoB_000054000</name>
</gene>
<proteinExistence type="predicted"/>
<keyword evidence="6" id="KW-1185">Reference proteome</keyword>
<comment type="caution">
    <text evidence="5">The sequence shown here is derived from an EMBL/GenBank/DDBJ whole genome shotgun (WGS) entry which is preliminary data.</text>
</comment>
<evidence type="ECO:0000313" key="6">
    <source>
        <dbReference type="Proteomes" id="UP000735302"/>
    </source>
</evidence>
<protein>
    <submittedName>
        <fullName evidence="5">Sushi domain-containing protein 2-like</fullName>
    </submittedName>
</protein>
<evidence type="ECO:0000256" key="2">
    <source>
        <dbReference type="ARBA" id="ARBA00023136"/>
    </source>
</evidence>
<name>A0AAV3XUG8_9GAST</name>
<sequence>MIDIPTNFQEAPTSEDVESVCGDDQSCKWDYRITGSAKVAKATKEADEVYKYIQASIQQQDSCGLPEVGRNAVMDTYDFSEGSRITVTGCGEGMSFSGNKEFQCVKEPRSEAERLDRADYGLVKTDEGDGVEYIIHWLPKPSTLCTEDDDDDNDVYYDDEEDSGDELKTMYRRKRKSRRKRRWKRRSMGRGKRKRRKRRRRRKQRRNRKKKRRRRRKRKTRMNRRKVPLFQNFLI</sequence>
<evidence type="ECO:0000256" key="1">
    <source>
        <dbReference type="ARBA" id="ARBA00004370"/>
    </source>
</evidence>
<reference evidence="5 6" key="1">
    <citation type="journal article" date="2021" name="Elife">
        <title>Chloroplast acquisition without the gene transfer in kleptoplastic sea slugs, Plakobranchus ocellatus.</title>
        <authorList>
            <person name="Maeda T."/>
            <person name="Takahashi S."/>
            <person name="Yoshida T."/>
            <person name="Shimamura S."/>
            <person name="Takaki Y."/>
            <person name="Nagai Y."/>
            <person name="Toyoda A."/>
            <person name="Suzuki Y."/>
            <person name="Arimoto A."/>
            <person name="Ishii H."/>
            <person name="Satoh N."/>
            <person name="Nishiyama T."/>
            <person name="Hasebe M."/>
            <person name="Maruyama T."/>
            <person name="Minagawa J."/>
            <person name="Obokata J."/>
            <person name="Shigenobu S."/>
        </authorList>
    </citation>
    <scope>NUCLEOTIDE SEQUENCE [LARGE SCALE GENOMIC DNA]</scope>
</reference>
<dbReference type="GO" id="GO:0016020">
    <property type="term" value="C:membrane"/>
    <property type="evidence" value="ECO:0007669"/>
    <property type="project" value="UniProtKB-SubCell"/>
</dbReference>
<dbReference type="Pfam" id="PF23263">
    <property type="entry name" value="C8-3_MUC4"/>
    <property type="match status" value="1"/>
</dbReference>
<dbReference type="EMBL" id="BLXT01000055">
    <property type="protein sequence ID" value="GFN74034.1"/>
    <property type="molecule type" value="Genomic_DNA"/>
</dbReference>
<dbReference type="Proteomes" id="UP000735302">
    <property type="component" value="Unassembled WGS sequence"/>
</dbReference>
<evidence type="ECO:0000313" key="5">
    <source>
        <dbReference type="EMBL" id="GFN74034.1"/>
    </source>
</evidence>
<dbReference type="AlphaFoldDB" id="A0AAV3XUG8"/>
<feature type="domain" description="Mucin-4-like C8-3" evidence="4">
    <location>
        <begin position="8"/>
        <end position="54"/>
    </location>
</feature>